<dbReference type="InterPro" id="IPR002659">
    <property type="entry name" value="Glyco_trans_31"/>
</dbReference>
<keyword evidence="6" id="KW-0735">Signal-anchor</keyword>
<evidence type="ECO:0000256" key="1">
    <source>
        <dbReference type="ARBA" id="ARBA00004323"/>
    </source>
</evidence>
<dbReference type="PANTHER" id="PTHR11214:SF364">
    <property type="entry name" value="HEXOSYLTRANSFERASE"/>
    <property type="match status" value="1"/>
</dbReference>
<evidence type="ECO:0000313" key="12">
    <source>
        <dbReference type="Proteomes" id="UP001381693"/>
    </source>
</evidence>
<evidence type="ECO:0000256" key="5">
    <source>
        <dbReference type="ARBA" id="ARBA00022692"/>
    </source>
</evidence>
<dbReference type="Pfam" id="PF01762">
    <property type="entry name" value="Galactosyl_T"/>
    <property type="match status" value="1"/>
</dbReference>
<comment type="caution">
    <text evidence="11">The sequence shown here is derived from an EMBL/GenBank/DDBJ whole genome shotgun (WGS) entry which is preliminary data.</text>
</comment>
<evidence type="ECO:0000256" key="2">
    <source>
        <dbReference type="ARBA" id="ARBA00008661"/>
    </source>
</evidence>
<keyword evidence="3 10" id="KW-0328">Glycosyltransferase</keyword>
<reference evidence="11 12" key="1">
    <citation type="submission" date="2023-11" db="EMBL/GenBank/DDBJ databases">
        <title>Halocaridina rubra genome assembly.</title>
        <authorList>
            <person name="Smith C."/>
        </authorList>
    </citation>
    <scope>NUCLEOTIDE SEQUENCE [LARGE SCALE GENOMIC DNA]</scope>
    <source>
        <strain evidence="11">EP-1</strain>
        <tissue evidence="11">Whole</tissue>
    </source>
</reference>
<dbReference type="GO" id="GO:0006493">
    <property type="term" value="P:protein O-linked glycosylation"/>
    <property type="evidence" value="ECO:0007669"/>
    <property type="project" value="TreeGrafter"/>
</dbReference>
<keyword evidence="9" id="KW-0472">Membrane</keyword>
<keyword evidence="5" id="KW-0812">Transmembrane</keyword>
<dbReference type="EC" id="2.4.1.-" evidence="10"/>
<dbReference type="Gene3D" id="3.90.550.50">
    <property type="match status" value="1"/>
</dbReference>
<name>A0AAN8ZYZ3_HALRR</name>
<protein>
    <recommendedName>
        <fullName evidence="10">Hexosyltransferase</fullName>
        <ecNumber evidence="10">2.4.1.-</ecNumber>
    </recommendedName>
</protein>
<proteinExistence type="inferred from homology"/>
<evidence type="ECO:0000313" key="11">
    <source>
        <dbReference type="EMBL" id="KAK7068499.1"/>
    </source>
</evidence>
<dbReference type="AlphaFoldDB" id="A0AAN8ZYZ3"/>
<organism evidence="11 12">
    <name type="scientific">Halocaridina rubra</name>
    <name type="common">Hawaiian red shrimp</name>
    <dbReference type="NCBI Taxonomy" id="373956"/>
    <lineage>
        <taxon>Eukaryota</taxon>
        <taxon>Metazoa</taxon>
        <taxon>Ecdysozoa</taxon>
        <taxon>Arthropoda</taxon>
        <taxon>Crustacea</taxon>
        <taxon>Multicrustacea</taxon>
        <taxon>Malacostraca</taxon>
        <taxon>Eumalacostraca</taxon>
        <taxon>Eucarida</taxon>
        <taxon>Decapoda</taxon>
        <taxon>Pleocyemata</taxon>
        <taxon>Caridea</taxon>
        <taxon>Atyoidea</taxon>
        <taxon>Atyidae</taxon>
        <taxon>Halocaridina</taxon>
    </lineage>
</organism>
<comment type="subcellular location">
    <subcellularLocation>
        <location evidence="1 10">Golgi apparatus membrane</location>
        <topology evidence="1 10">Single-pass type II membrane protein</topology>
    </subcellularLocation>
</comment>
<dbReference type="GO" id="GO:0000139">
    <property type="term" value="C:Golgi membrane"/>
    <property type="evidence" value="ECO:0007669"/>
    <property type="project" value="UniProtKB-SubCell"/>
</dbReference>
<dbReference type="GO" id="GO:0016758">
    <property type="term" value="F:hexosyltransferase activity"/>
    <property type="evidence" value="ECO:0007669"/>
    <property type="project" value="InterPro"/>
</dbReference>
<keyword evidence="7" id="KW-1133">Transmembrane helix</keyword>
<gene>
    <name evidence="11" type="ORF">SK128_009086</name>
</gene>
<sequence length="191" mass="22006">MEKVISFGVQLSIRCTPQVDIDDDYHLLTYKGLAALSWITRHCGHVPWILHADDDVFIDIFLLHINMREFDVKTVEHFFCNALTSHVLRSGRWAVSHKQYPSHQYPVFCSGRLWILPTRLAPKIVKAAKNEPFLWVDDVFITGILGRKANISVIGDPDGFASESINASDIGRVLAWHSVKDRQRWWDILQR</sequence>
<evidence type="ECO:0000256" key="7">
    <source>
        <dbReference type="ARBA" id="ARBA00022989"/>
    </source>
</evidence>
<keyword evidence="8 10" id="KW-0333">Golgi apparatus</keyword>
<evidence type="ECO:0000256" key="6">
    <source>
        <dbReference type="ARBA" id="ARBA00022968"/>
    </source>
</evidence>
<dbReference type="Proteomes" id="UP001381693">
    <property type="component" value="Unassembled WGS sequence"/>
</dbReference>
<evidence type="ECO:0000256" key="10">
    <source>
        <dbReference type="RuleBase" id="RU363063"/>
    </source>
</evidence>
<dbReference type="PANTHER" id="PTHR11214">
    <property type="entry name" value="BETA-1,3-N-ACETYLGLUCOSAMINYLTRANSFERASE"/>
    <property type="match status" value="1"/>
</dbReference>
<keyword evidence="4" id="KW-0808">Transferase</keyword>
<evidence type="ECO:0000256" key="9">
    <source>
        <dbReference type="ARBA" id="ARBA00023136"/>
    </source>
</evidence>
<comment type="similarity">
    <text evidence="2 10">Belongs to the glycosyltransferase 31 family.</text>
</comment>
<evidence type="ECO:0000256" key="3">
    <source>
        <dbReference type="ARBA" id="ARBA00022676"/>
    </source>
</evidence>
<evidence type="ECO:0000256" key="4">
    <source>
        <dbReference type="ARBA" id="ARBA00022679"/>
    </source>
</evidence>
<keyword evidence="12" id="KW-1185">Reference proteome</keyword>
<evidence type="ECO:0000256" key="8">
    <source>
        <dbReference type="ARBA" id="ARBA00023034"/>
    </source>
</evidence>
<accession>A0AAN8ZYZ3</accession>
<dbReference type="EMBL" id="JAXCGZ010017219">
    <property type="protein sequence ID" value="KAK7068499.1"/>
    <property type="molecule type" value="Genomic_DNA"/>
</dbReference>